<dbReference type="EC" id="2.7.13.3" evidence="2"/>
<dbReference type="Proteomes" id="UP001069802">
    <property type="component" value="Unassembled WGS sequence"/>
</dbReference>
<name>A0ABT4LFU4_9PROT</name>
<feature type="transmembrane region" description="Helical" evidence="7">
    <location>
        <begin position="44"/>
        <end position="67"/>
    </location>
</feature>
<comment type="caution">
    <text evidence="9">The sequence shown here is derived from an EMBL/GenBank/DDBJ whole genome shotgun (WGS) entry which is preliminary data.</text>
</comment>
<dbReference type="SUPFAM" id="SSF47384">
    <property type="entry name" value="Homodimeric domain of signal transducing histidine kinase"/>
    <property type="match status" value="1"/>
</dbReference>
<dbReference type="Gene3D" id="1.10.287.130">
    <property type="match status" value="1"/>
</dbReference>
<evidence type="ECO:0000259" key="8">
    <source>
        <dbReference type="PROSITE" id="PS50109"/>
    </source>
</evidence>
<evidence type="ECO:0000256" key="5">
    <source>
        <dbReference type="ARBA" id="ARBA00022777"/>
    </source>
</evidence>
<evidence type="ECO:0000256" key="1">
    <source>
        <dbReference type="ARBA" id="ARBA00000085"/>
    </source>
</evidence>
<dbReference type="InterPro" id="IPR050736">
    <property type="entry name" value="Sensor_HK_Regulatory"/>
</dbReference>
<keyword evidence="5" id="KW-0418">Kinase</keyword>
<dbReference type="InterPro" id="IPR036097">
    <property type="entry name" value="HisK_dim/P_sf"/>
</dbReference>
<keyword evidence="9" id="KW-0067">ATP-binding</keyword>
<comment type="catalytic activity">
    <reaction evidence="1">
        <text>ATP + protein L-histidine = ADP + protein N-phospho-L-histidine.</text>
        <dbReference type="EC" id="2.7.13.3"/>
    </reaction>
</comment>
<dbReference type="PRINTS" id="PR00344">
    <property type="entry name" value="BCTRLSENSOR"/>
</dbReference>
<dbReference type="SMART" id="SM00388">
    <property type="entry name" value="HisKA"/>
    <property type="match status" value="1"/>
</dbReference>
<keyword evidence="7" id="KW-0472">Membrane</keyword>
<keyword evidence="3" id="KW-0597">Phosphoprotein</keyword>
<keyword evidence="4" id="KW-0808">Transferase</keyword>
<dbReference type="InterPro" id="IPR003661">
    <property type="entry name" value="HisK_dim/P_dom"/>
</dbReference>
<sequence>MKPGTDNLSPKKGSAGYSLSGGISGLPGEAETPNMEARQVNRMLWALVGLILVTALSINLLMGWGVLNQQKELADRTAEKVGFAAQSAQIRLLFSRSRATINDILNPEGVIQHQAGPEQVENFRDSLLHLLDGDEDSDKGGGLALRSSAEGFVTLLDQVNRWRKAYRPILNDIESRKSLEKVRGEITAMHGILTAVVGRERIESARQIQKYQEATGDEAEKLAHELVDAHIRYIRGTWSNLQRELADVQRLIEVLSGEDNYDHLVDIKDNKLKPALERLQRDMVALNLAGENGVVFGETELEGLMKSLFGTGYVIDQRHQTIHVTGDGFYPLRRDYLFLQLQRRSLQQNMEVLSGNFERAWARFVQFEQNRQKKADLLSGDELSTTWITVSVLSLTGAGIFLLLVSLIFREISKQVRILAYLRGAAEASNQAKSKFLASMSHELRTPLNAIIGFSEVMQMKTFGPLGNSRYEEYVRDIGLSGKHLLDIINDILDISSIEAGRLEMNEAPFDFNQALNEALQMVKFQAQEARVRIEEDSESAPMRFWGDARLVKQILVNLMSNAVKFTPANGSVMLSRYWDEEGHFCLAVTDTGIGMDDEGLVTALTPFGMVKGAYDGSSRGTGLGLPLAKNMMEMHGGKIDIRSNPGVGTEVVLIFPGERVLGKEIAPAVAMVH</sequence>
<feature type="domain" description="Histidine kinase" evidence="8">
    <location>
        <begin position="439"/>
        <end position="660"/>
    </location>
</feature>
<organism evidence="9 10">
    <name type="scientific">Kiloniella laminariae</name>
    <dbReference type="NCBI Taxonomy" id="454162"/>
    <lineage>
        <taxon>Bacteria</taxon>
        <taxon>Pseudomonadati</taxon>
        <taxon>Pseudomonadota</taxon>
        <taxon>Alphaproteobacteria</taxon>
        <taxon>Rhodospirillales</taxon>
        <taxon>Kiloniellaceae</taxon>
        <taxon>Kiloniella</taxon>
    </lineage>
</organism>
<dbReference type="InterPro" id="IPR005467">
    <property type="entry name" value="His_kinase_dom"/>
</dbReference>
<feature type="transmembrane region" description="Helical" evidence="7">
    <location>
        <begin position="387"/>
        <end position="409"/>
    </location>
</feature>
<evidence type="ECO:0000256" key="4">
    <source>
        <dbReference type="ARBA" id="ARBA00022679"/>
    </source>
</evidence>
<dbReference type="SUPFAM" id="SSF55874">
    <property type="entry name" value="ATPase domain of HSP90 chaperone/DNA topoisomerase II/histidine kinase"/>
    <property type="match status" value="1"/>
</dbReference>
<dbReference type="InterPro" id="IPR036890">
    <property type="entry name" value="HATPase_C_sf"/>
</dbReference>
<proteinExistence type="predicted"/>
<evidence type="ECO:0000256" key="6">
    <source>
        <dbReference type="ARBA" id="ARBA00023012"/>
    </source>
</evidence>
<evidence type="ECO:0000256" key="7">
    <source>
        <dbReference type="SAM" id="Phobius"/>
    </source>
</evidence>
<dbReference type="RefSeq" id="WP_269422162.1">
    <property type="nucleotide sequence ID" value="NZ_JAPWGY010000001.1"/>
</dbReference>
<accession>A0ABT4LFU4</accession>
<dbReference type="Pfam" id="PF02518">
    <property type="entry name" value="HATPase_c"/>
    <property type="match status" value="1"/>
</dbReference>
<evidence type="ECO:0000313" key="9">
    <source>
        <dbReference type="EMBL" id="MCZ4279967.1"/>
    </source>
</evidence>
<protein>
    <recommendedName>
        <fullName evidence="2">histidine kinase</fullName>
        <ecNumber evidence="2">2.7.13.3</ecNumber>
    </recommendedName>
</protein>
<dbReference type="GO" id="GO:0005524">
    <property type="term" value="F:ATP binding"/>
    <property type="evidence" value="ECO:0007669"/>
    <property type="project" value="UniProtKB-KW"/>
</dbReference>
<evidence type="ECO:0000313" key="10">
    <source>
        <dbReference type="Proteomes" id="UP001069802"/>
    </source>
</evidence>
<dbReference type="CDD" id="cd00082">
    <property type="entry name" value="HisKA"/>
    <property type="match status" value="1"/>
</dbReference>
<dbReference type="InterPro" id="IPR004358">
    <property type="entry name" value="Sig_transdc_His_kin-like_C"/>
</dbReference>
<dbReference type="PROSITE" id="PS50109">
    <property type="entry name" value="HIS_KIN"/>
    <property type="match status" value="1"/>
</dbReference>
<evidence type="ECO:0000256" key="2">
    <source>
        <dbReference type="ARBA" id="ARBA00012438"/>
    </source>
</evidence>
<keyword evidence="7" id="KW-1133">Transmembrane helix</keyword>
<keyword evidence="6" id="KW-0902">Two-component regulatory system</keyword>
<dbReference type="InterPro" id="IPR003594">
    <property type="entry name" value="HATPase_dom"/>
</dbReference>
<keyword evidence="9" id="KW-0547">Nucleotide-binding</keyword>
<reference evidence="9" key="1">
    <citation type="submission" date="2022-12" db="EMBL/GenBank/DDBJ databases">
        <title>Bacterial isolates from different developmental stages of Nematostella vectensis.</title>
        <authorList>
            <person name="Fraune S."/>
        </authorList>
    </citation>
    <scope>NUCLEOTIDE SEQUENCE</scope>
    <source>
        <strain evidence="9">G21630-S1</strain>
    </source>
</reference>
<dbReference type="SMART" id="SM00387">
    <property type="entry name" value="HATPase_c"/>
    <property type="match status" value="1"/>
</dbReference>
<dbReference type="PANTHER" id="PTHR43711">
    <property type="entry name" value="TWO-COMPONENT HISTIDINE KINASE"/>
    <property type="match status" value="1"/>
</dbReference>
<keyword evidence="7" id="KW-0812">Transmembrane</keyword>
<dbReference type="EMBL" id="JAPWGY010000001">
    <property type="protein sequence ID" value="MCZ4279967.1"/>
    <property type="molecule type" value="Genomic_DNA"/>
</dbReference>
<keyword evidence="10" id="KW-1185">Reference proteome</keyword>
<dbReference type="Gene3D" id="3.30.565.10">
    <property type="entry name" value="Histidine kinase-like ATPase, C-terminal domain"/>
    <property type="match status" value="1"/>
</dbReference>
<gene>
    <name evidence="9" type="ORF">O4H49_04200</name>
</gene>
<evidence type="ECO:0000256" key="3">
    <source>
        <dbReference type="ARBA" id="ARBA00022553"/>
    </source>
</evidence>
<dbReference type="PANTHER" id="PTHR43711:SF26">
    <property type="entry name" value="SENSOR HISTIDINE KINASE RCSC"/>
    <property type="match status" value="1"/>
</dbReference>
<dbReference type="Pfam" id="PF00512">
    <property type="entry name" value="HisKA"/>
    <property type="match status" value="1"/>
</dbReference>